<proteinExistence type="predicted"/>
<dbReference type="KEGG" id="bfm:BP422_15985"/>
<feature type="transmembrane region" description="Helical" evidence="1">
    <location>
        <begin position="34"/>
        <end position="61"/>
    </location>
</feature>
<gene>
    <name evidence="2" type="ORF">BP422_15985</name>
</gene>
<protein>
    <submittedName>
        <fullName evidence="2">Small multi-drug export protein</fullName>
    </submittedName>
</protein>
<sequence>MDVLWKAGSVTLSGMFELWAAIPVGFMLQLPPVLIGIFSAVGAIISAGAVIFVGGSLRNWLLKRVEKRSKRQGRMWQIWDKYGVVGLGLASPLLTGAPLGAAIGISLGAPTKKLMLWMSVGIIIWSVLLTAGVAFGLLQFMVPETK</sequence>
<feature type="transmembrane region" description="Helical" evidence="1">
    <location>
        <begin position="7"/>
        <end position="28"/>
    </location>
</feature>
<feature type="transmembrane region" description="Helical" evidence="1">
    <location>
        <begin position="82"/>
        <end position="108"/>
    </location>
</feature>
<reference evidence="2 3" key="1">
    <citation type="submission" date="2016-11" db="EMBL/GenBank/DDBJ databases">
        <authorList>
            <person name="Jaros S."/>
            <person name="Januszkiewicz K."/>
            <person name="Wedrychowicz H."/>
        </authorList>
    </citation>
    <scope>NUCLEOTIDE SEQUENCE [LARGE SCALE GENOMIC DNA]</scope>
    <source>
        <strain evidence="2 3">NF2</strain>
    </source>
</reference>
<dbReference type="Proteomes" id="UP000197781">
    <property type="component" value="Chromosome"/>
</dbReference>
<dbReference type="AlphaFoldDB" id="A0A220MK49"/>
<dbReference type="RefSeq" id="WP_088908636.1">
    <property type="nucleotide sequence ID" value="NZ_CP018145.1"/>
</dbReference>
<dbReference type="InterPro" id="IPR009577">
    <property type="entry name" value="Sm_multidrug_ex"/>
</dbReference>
<keyword evidence="1" id="KW-0812">Transmembrane</keyword>
<keyword evidence="1" id="KW-1133">Transmembrane helix</keyword>
<evidence type="ECO:0000313" key="2">
    <source>
        <dbReference type="EMBL" id="ASJ54930.1"/>
    </source>
</evidence>
<keyword evidence="1" id="KW-0472">Membrane</keyword>
<feature type="transmembrane region" description="Helical" evidence="1">
    <location>
        <begin position="114"/>
        <end position="138"/>
    </location>
</feature>
<evidence type="ECO:0000256" key="1">
    <source>
        <dbReference type="SAM" id="Phobius"/>
    </source>
</evidence>
<organism evidence="2 3">
    <name type="scientific">Brevibacillus formosus</name>
    <dbReference type="NCBI Taxonomy" id="54913"/>
    <lineage>
        <taxon>Bacteria</taxon>
        <taxon>Bacillati</taxon>
        <taxon>Bacillota</taxon>
        <taxon>Bacilli</taxon>
        <taxon>Bacillales</taxon>
        <taxon>Paenibacillaceae</taxon>
        <taxon>Brevibacillus</taxon>
    </lineage>
</organism>
<dbReference type="EMBL" id="CP018145">
    <property type="protein sequence ID" value="ASJ54930.1"/>
    <property type="molecule type" value="Genomic_DNA"/>
</dbReference>
<dbReference type="Pfam" id="PF06695">
    <property type="entry name" value="Sm_multidrug_ex"/>
    <property type="match status" value="1"/>
</dbReference>
<accession>A0A220MK49</accession>
<name>A0A220MK49_9BACL</name>
<evidence type="ECO:0000313" key="3">
    <source>
        <dbReference type="Proteomes" id="UP000197781"/>
    </source>
</evidence>